<keyword evidence="2" id="KW-0812">Transmembrane</keyword>
<evidence type="ECO:0000313" key="4">
    <source>
        <dbReference type="EMBL" id="RHW31476.1"/>
    </source>
</evidence>
<comment type="caution">
    <text evidence="4">The sequence shown here is derived from an EMBL/GenBank/DDBJ whole genome shotgun (WGS) entry which is preliminary data.</text>
</comment>
<evidence type="ECO:0000256" key="1">
    <source>
        <dbReference type="SAM" id="MobiDB-lite"/>
    </source>
</evidence>
<dbReference type="InterPro" id="IPR002931">
    <property type="entry name" value="Transglutaminase-like"/>
</dbReference>
<evidence type="ECO:0000256" key="2">
    <source>
        <dbReference type="SAM" id="Phobius"/>
    </source>
</evidence>
<dbReference type="Pfam" id="PF01841">
    <property type="entry name" value="Transglut_core"/>
    <property type="match status" value="1"/>
</dbReference>
<dbReference type="PANTHER" id="PTHR42736">
    <property type="entry name" value="PROTEIN-GLUTAMINE GAMMA-GLUTAMYLTRANSFERASE"/>
    <property type="match status" value="1"/>
</dbReference>
<dbReference type="PANTHER" id="PTHR42736:SF1">
    <property type="entry name" value="PROTEIN-GLUTAMINE GAMMA-GLUTAMYLTRANSFERASE"/>
    <property type="match status" value="1"/>
</dbReference>
<feature type="region of interest" description="Disordered" evidence="1">
    <location>
        <begin position="566"/>
        <end position="604"/>
    </location>
</feature>
<feature type="transmembrane region" description="Helical" evidence="2">
    <location>
        <begin position="167"/>
        <end position="186"/>
    </location>
</feature>
<feature type="transmembrane region" description="Helical" evidence="2">
    <location>
        <begin position="621"/>
        <end position="639"/>
    </location>
</feature>
<sequence length="740" mass="85344">MSTNKEKFNFSSILLYLIGFLLIWEWLRPMGELTDTENIEVFLIFLVIAFAAALFQLPMVVQAFIKTFYIFYAVYRFYFEGGFLRPEWLGLFFSDVKYNLGLLLGRDFQQFTNVFRTVLFFLLLWLMVYLIQYWLLNRRKIFVFFLMTIIYISVLDTFTTFKGNGSIIRTVVLGFTVMGILTYLRLVAEGKLRGDGTLAGKWMLPLAGMVIFSAAVGLAAPKAAPIWPDPVPFLKSFNENSGSGGTGGIARIGYGTNDSRLGGPFLPDDTVVFRADSESRQYWRVETKDVYTGKGWILSDQVKGGEGFSQDDPFPLGGFPPNVKTEEQAAKVYIEFKYPHIVYPQGTKKVAARYGVSFLYNPVSEKIRPMEPWNEPAELDDYGFIYDVPAYKMDDLKWADGTDLAEMPEDFFERFTQLPPSLPDRVRDLAAEITKDKLNWYEKAKAVESYFASSEFTYDQKNVAVPDKNQDYVDQFLFDTKTGYCDNFSTSMVTMLRSIGIPARWVKGYTYGEAKSFGDGDSKKRLYEVTNNDAHSWVEVYLPNLGWLPFEPTKGFSNSIQIDIDRDTDSSGKTPAATPDKKDSNPQDRLNRLEENDPIPQQLKANKSPLEKARIFMKNEWKWLAACLAIIVAVGWFIYSKRGRWLPYYLIYRYKFSKNDDQFGKAYLTLLEQLKRFGLKRDEGQTLRNYAGYIDRFFATKEMGKLTARYEQFLYRKELPEGTWLETKQLWENLIKKTIS</sequence>
<dbReference type="Pfam" id="PF11992">
    <property type="entry name" value="TgpA_N"/>
    <property type="match status" value="1"/>
</dbReference>
<dbReference type="Proteomes" id="UP000284416">
    <property type="component" value="Unassembled WGS sequence"/>
</dbReference>
<feature type="transmembrane region" description="Helical" evidence="2">
    <location>
        <begin position="114"/>
        <end position="135"/>
    </location>
</feature>
<proteinExistence type="predicted"/>
<reference evidence="4 5" key="1">
    <citation type="journal article" date="2017" name="Int. J. Syst. Evol. Microbiol.">
        <title>Bacillus notoginsengisoli sp. nov., a novel bacterium isolated from the rhizosphere of Panax notoginseng.</title>
        <authorList>
            <person name="Zhang M.Y."/>
            <person name="Cheng J."/>
            <person name="Cai Y."/>
            <person name="Zhang T.Y."/>
            <person name="Wu Y.Y."/>
            <person name="Manikprabhu D."/>
            <person name="Li W.J."/>
            <person name="Zhang Y.X."/>
        </authorList>
    </citation>
    <scope>NUCLEOTIDE SEQUENCE [LARGE SCALE GENOMIC DNA]</scope>
    <source>
        <strain evidence="4 5">JCM 30743</strain>
    </source>
</reference>
<dbReference type="SMART" id="SM00460">
    <property type="entry name" value="TGc"/>
    <property type="match status" value="1"/>
</dbReference>
<dbReference type="AlphaFoldDB" id="A0A417YFI2"/>
<feature type="domain" description="Transglutaminase-like" evidence="3">
    <location>
        <begin position="477"/>
        <end position="554"/>
    </location>
</feature>
<protein>
    <submittedName>
        <fullName evidence="4">Transglutaminase</fullName>
    </submittedName>
</protein>
<feature type="transmembrane region" description="Helical" evidence="2">
    <location>
        <begin position="142"/>
        <end position="161"/>
    </location>
</feature>
<feature type="transmembrane region" description="Helical" evidence="2">
    <location>
        <begin position="77"/>
        <end position="94"/>
    </location>
</feature>
<dbReference type="InterPro" id="IPR021878">
    <property type="entry name" value="TgpA_N"/>
</dbReference>
<dbReference type="OrthoDB" id="9804872at2"/>
<dbReference type="SUPFAM" id="SSF54001">
    <property type="entry name" value="Cysteine proteinases"/>
    <property type="match status" value="1"/>
</dbReference>
<dbReference type="Gene3D" id="3.10.620.30">
    <property type="match status" value="1"/>
</dbReference>
<accession>A0A417YFI2</accession>
<feature type="transmembrane region" description="Helical" evidence="2">
    <location>
        <begin position="39"/>
        <end position="65"/>
    </location>
</feature>
<feature type="transmembrane region" description="Helical" evidence="2">
    <location>
        <begin position="7"/>
        <end position="27"/>
    </location>
</feature>
<feature type="compositionally biased region" description="Basic and acidic residues" evidence="1">
    <location>
        <begin position="579"/>
        <end position="595"/>
    </location>
</feature>
<gene>
    <name evidence="4" type="ORF">D1B31_21960</name>
</gene>
<organism evidence="4 5">
    <name type="scientific">Neobacillus notoginsengisoli</name>
    <dbReference type="NCBI Taxonomy" id="1578198"/>
    <lineage>
        <taxon>Bacteria</taxon>
        <taxon>Bacillati</taxon>
        <taxon>Bacillota</taxon>
        <taxon>Bacilli</taxon>
        <taxon>Bacillales</taxon>
        <taxon>Bacillaceae</taxon>
        <taxon>Neobacillus</taxon>
    </lineage>
</organism>
<dbReference type="InterPro" id="IPR052901">
    <property type="entry name" value="Bact_TGase-like"/>
</dbReference>
<dbReference type="InterPro" id="IPR038765">
    <property type="entry name" value="Papain-like_cys_pep_sf"/>
</dbReference>
<dbReference type="EMBL" id="QWEG01000022">
    <property type="protein sequence ID" value="RHW31476.1"/>
    <property type="molecule type" value="Genomic_DNA"/>
</dbReference>
<dbReference type="RefSeq" id="WP_118924522.1">
    <property type="nucleotide sequence ID" value="NZ_QWEG01000022.1"/>
</dbReference>
<keyword evidence="2" id="KW-0472">Membrane</keyword>
<keyword evidence="2" id="KW-1133">Transmembrane helix</keyword>
<keyword evidence="5" id="KW-1185">Reference proteome</keyword>
<feature type="transmembrane region" description="Helical" evidence="2">
    <location>
        <begin position="198"/>
        <end position="220"/>
    </location>
</feature>
<name>A0A417YFI2_9BACI</name>
<evidence type="ECO:0000313" key="5">
    <source>
        <dbReference type="Proteomes" id="UP000284416"/>
    </source>
</evidence>
<evidence type="ECO:0000259" key="3">
    <source>
        <dbReference type="SMART" id="SM00460"/>
    </source>
</evidence>